<feature type="domain" description="N-acetyltransferase" evidence="3">
    <location>
        <begin position="9"/>
        <end position="162"/>
    </location>
</feature>
<dbReference type="InterPro" id="IPR016181">
    <property type="entry name" value="Acyl_CoA_acyltransferase"/>
</dbReference>
<dbReference type="SUPFAM" id="SSF55729">
    <property type="entry name" value="Acyl-CoA N-acyltransferases (Nat)"/>
    <property type="match status" value="1"/>
</dbReference>
<accession>A0A4T3F1Y5</accession>
<dbReference type="CDD" id="cd04301">
    <property type="entry name" value="NAT_SF"/>
    <property type="match status" value="1"/>
</dbReference>
<keyword evidence="1 4" id="KW-0808">Transferase</keyword>
<dbReference type="InterPro" id="IPR000182">
    <property type="entry name" value="GNAT_dom"/>
</dbReference>
<dbReference type="OrthoDB" id="9803233at2"/>
<sequence length="162" mass="18319">MSGERLPPDAFRLIEDDLTAPEVVALLQQHLDEMHQFSPPEMVHAMPVERLRQTDVTFYSAWHDGQLAAVGAIRHIDDQRGELKSMRASDLFRGRGAGEAVLLQLMAEARRRGYRWLGLETGRTEPFHPALGLYRKHGFSECAPFGDYLPGDFSICLSRNLD</sequence>
<evidence type="ECO:0000313" key="4">
    <source>
        <dbReference type="EMBL" id="TIX51098.1"/>
    </source>
</evidence>
<gene>
    <name evidence="4" type="ORF">E5222_01025</name>
</gene>
<dbReference type="EMBL" id="SSHH01000001">
    <property type="protein sequence ID" value="TIX51098.1"/>
    <property type="molecule type" value="Genomic_DNA"/>
</dbReference>
<protein>
    <submittedName>
        <fullName evidence="4">GNAT family N-acetyltransferase</fullName>
    </submittedName>
</protein>
<dbReference type="PROSITE" id="PS51186">
    <property type="entry name" value="GNAT"/>
    <property type="match status" value="1"/>
</dbReference>
<proteinExistence type="predicted"/>
<keyword evidence="2" id="KW-0012">Acyltransferase</keyword>
<comment type="caution">
    <text evidence="4">The sequence shown here is derived from an EMBL/GenBank/DDBJ whole genome shotgun (WGS) entry which is preliminary data.</text>
</comment>
<dbReference type="Gene3D" id="3.40.630.30">
    <property type="match status" value="1"/>
</dbReference>
<dbReference type="GO" id="GO:0016747">
    <property type="term" value="F:acyltransferase activity, transferring groups other than amino-acyl groups"/>
    <property type="evidence" value="ECO:0007669"/>
    <property type="project" value="InterPro"/>
</dbReference>
<keyword evidence="5" id="KW-1185">Reference proteome</keyword>
<evidence type="ECO:0000256" key="2">
    <source>
        <dbReference type="ARBA" id="ARBA00023315"/>
    </source>
</evidence>
<name>A0A4T3F1Y5_9SPHN</name>
<dbReference type="InterPro" id="IPR050832">
    <property type="entry name" value="Bact_Acetyltransf"/>
</dbReference>
<evidence type="ECO:0000256" key="1">
    <source>
        <dbReference type="ARBA" id="ARBA00022679"/>
    </source>
</evidence>
<reference evidence="4 5" key="1">
    <citation type="submission" date="2019-04" db="EMBL/GenBank/DDBJ databases">
        <title>Altererythrobacter aquimixticola sp. nov., isolated from sediment of junction between the ocean and a freshwater spring.</title>
        <authorList>
            <person name="Yoon J.-H."/>
        </authorList>
    </citation>
    <scope>NUCLEOTIDE SEQUENCE [LARGE SCALE GENOMIC DNA]</scope>
    <source>
        <strain evidence="4 5">SSKS-13</strain>
    </source>
</reference>
<dbReference type="RefSeq" id="WP_136691688.1">
    <property type="nucleotide sequence ID" value="NZ_SSHH01000001.1"/>
</dbReference>
<dbReference type="Pfam" id="PF00583">
    <property type="entry name" value="Acetyltransf_1"/>
    <property type="match status" value="1"/>
</dbReference>
<dbReference type="PANTHER" id="PTHR43877:SF5">
    <property type="entry name" value="BLL8307 PROTEIN"/>
    <property type="match status" value="1"/>
</dbReference>
<dbReference type="AlphaFoldDB" id="A0A4T3F1Y5"/>
<evidence type="ECO:0000313" key="5">
    <source>
        <dbReference type="Proteomes" id="UP000309389"/>
    </source>
</evidence>
<dbReference type="Proteomes" id="UP000309389">
    <property type="component" value="Unassembled WGS sequence"/>
</dbReference>
<organism evidence="4 5">
    <name type="scientific">Alteraurantiacibacter aquimixticola</name>
    <dbReference type="NCBI Taxonomy" id="2489173"/>
    <lineage>
        <taxon>Bacteria</taxon>
        <taxon>Pseudomonadati</taxon>
        <taxon>Pseudomonadota</taxon>
        <taxon>Alphaproteobacteria</taxon>
        <taxon>Sphingomonadales</taxon>
        <taxon>Erythrobacteraceae</taxon>
        <taxon>Alteraurantiacibacter</taxon>
    </lineage>
</organism>
<evidence type="ECO:0000259" key="3">
    <source>
        <dbReference type="PROSITE" id="PS51186"/>
    </source>
</evidence>
<dbReference type="PANTHER" id="PTHR43877">
    <property type="entry name" value="AMINOALKYLPHOSPHONATE N-ACETYLTRANSFERASE-RELATED-RELATED"/>
    <property type="match status" value="1"/>
</dbReference>